<dbReference type="Gene3D" id="3.40.140.10">
    <property type="entry name" value="Cytidine Deaminase, domain 2"/>
    <property type="match status" value="1"/>
</dbReference>
<keyword evidence="3" id="KW-0736">Signalosome</keyword>
<gene>
    <name evidence="5" type="ORF">HICCMSTLAB_LOCUS10648</name>
</gene>
<feature type="domain" description="MPN" evidence="4">
    <location>
        <begin position="61"/>
        <end position="195"/>
    </location>
</feature>
<keyword evidence="3" id="KW-0539">Nucleus</keyword>
<sequence length="367" mass="40776">MSSKPDASEMEVDENIALDSGSSMEVVNPAVDVAGPSTSSNSGSSSCRVMASSGTVGSVSVSLHPLVIMNVSEHWTRLRAQEGSDQLVYGALIGKQKGRHIEIMNSFELVFTLVEGDVVIDRDYYNTKEEQFKQVFSEMDFLGWYTTGDMPNDRDIKVHRQICAINESPVLLKLDPRPKNADQLSVSMYESVIDLVAGEATMLFVPLTYTLATEEAERIGVDHVARMCSNDQGESSLVAEHLMAQHSAIKMLYSRVKLILMYLRAVEKGELPPNHEILRAARSLAHHLPVLNSDRFKADFYNQCNDFGLMTYLGIVTKGCNDINQFVNKFNILYDRSGMGPGHMRRGLVGANLRRMPLAFTQDPIFS</sequence>
<keyword evidence="6" id="KW-1185">Reference proteome</keyword>
<reference evidence="5" key="1">
    <citation type="submission" date="2021-04" db="EMBL/GenBank/DDBJ databases">
        <authorList>
            <person name="Chebbi M.A.C M."/>
        </authorList>
    </citation>
    <scope>NUCLEOTIDE SEQUENCE</scope>
</reference>
<dbReference type="SMART" id="SM00232">
    <property type="entry name" value="JAB_MPN"/>
    <property type="match status" value="1"/>
</dbReference>
<evidence type="ECO:0000313" key="5">
    <source>
        <dbReference type="EMBL" id="CAG5101747.1"/>
    </source>
</evidence>
<accession>A0A8J2MQV4</accession>
<dbReference type="GO" id="GO:0008237">
    <property type="term" value="F:metallopeptidase activity"/>
    <property type="evidence" value="ECO:0007669"/>
    <property type="project" value="InterPro"/>
</dbReference>
<proteinExistence type="inferred from homology"/>
<dbReference type="GO" id="GO:0005737">
    <property type="term" value="C:cytoplasm"/>
    <property type="evidence" value="ECO:0007669"/>
    <property type="project" value="UniProtKB-SubCell"/>
</dbReference>
<protein>
    <recommendedName>
        <fullName evidence="2 3">COP9 signalosome complex subunit 6</fullName>
    </recommendedName>
</protein>
<evidence type="ECO:0000259" key="4">
    <source>
        <dbReference type="PROSITE" id="PS50249"/>
    </source>
</evidence>
<dbReference type="PANTHER" id="PTHR10540:SF8">
    <property type="entry name" value="COP9 SIGNALOSOME COMPLEX SUBUNIT 6"/>
    <property type="match status" value="1"/>
</dbReference>
<dbReference type="OrthoDB" id="1378at2759"/>
<dbReference type="GO" id="GO:0008180">
    <property type="term" value="C:COP9 signalosome"/>
    <property type="evidence" value="ECO:0007669"/>
    <property type="project" value="UniProtKB-UniRule"/>
</dbReference>
<dbReference type="CDD" id="cd08063">
    <property type="entry name" value="MPN_CSN6"/>
    <property type="match status" value="1"/>
</dbReference>
<dbReference type="InterPro" id="IPR000555">
    <property type="entry name" value="JAMM/MPN+_dom"/>
</dbReference>
<dbReference type="PANTHER" id="PTHR10540">
    <property type="entry name" value="EUKARYOTIC TRANSLATION INITIATION FACTOR 3 SUBUNIT F-RELATED"/>
    <property type="match status" value="1"/>
</dbReference>
<evidence type="ECO:0000313" key="6">
    <source>
        <dbReference type="Proteomes" id="UP000786811"/>
    </source>
</evidence>
<organism evidence="5 6">
    <name type="scientific">Cotesia congregata</name>
    <name type="common">Parasitoid wasp</name>
    <name type="synonym">Apanteles congregatus</name>
    <dbReference type="NCBI Taxonomy" id="51543"/>
    <lineage>
        <taxon>Eukaryota</taxon>
        <taxon>Metazoa</taxon>
        <taxon>Ecdysozoa</taxon>
        <taxon>Arthropoda</taxon>
        <taxon>Hexapoda</taxon>
        <taxon>Insecta</taxon>
        <taxon>Pterygota</taxon>
        <taxon>Neoptera</taxon>
        <taxon>Endopterygota</taxon>
        <taxon>Hymenoptera</taxon>
        <taxon>Apocrita</taxon>
        <taxon>Ichneumonoidea</taxon>
        <taxon>Braconidae</taxon>
        <taxon>Microgastrinae</taxon>
        <taxon>Cotesia</taxon>
    </lineage>
</organism>
<dbReference type="InterPro" id="IPR037518">
    <property type="entry name" value="MPN"/>
</dbReference>
<dbReference type="PROSITE" id="PS50249">
    <property type="entry name" value="MPN"/>
    <property type="match status" value="1"/>
</dbReference>
<comment type="caution">
    <text evidence="5">The sequence shown here is derived from an EMBL/GenBank/DDBJ whole genome shotgun (WGS) entry which is preliminary data.</text>
</comment>
<dbReference type="InterPro" id="IPR024969">
    <property type="entry name" value="EIF3F/CSN6-like_C"/>
</dbReference>
<comment type="similarity">
    <text evidence="1 3">Belongs to the peptidase M67A family. CSN6 subfamily.</text>
</comment>
<dbReference type="Pfam" id="PF13012">
    <property type="entry name" value="MitMem_reg"/>
    <property type="match status" value="1"/>
</dbReference>
<comment type="function">
    <text evidence="3">Component of the COP9 signalosome complex (CSN), a complex involved in various cellular and developmental processes.</text>
</comment>
<evidence type="ECO:0000256" key="3">
    <source>
        <dbReference type="RuleBase" id="RU367006"/>
    </source>
</evidence>
<dbReference type="Proteomes" id="UP000786811">
    <property type="component" value="Unassembled WGS sequence"/>
</dbReference>
<dbReference type="InterPro" id="IPR033859">
    <property type="entry name" value="MPN_CSN6"/>
</dbReference>
<dbReference type="AlphaFoldDB" id="A0A8J2MQV4"/>
<evidence type="ECO:0000256" key="2">
    <source>
        <dbReference type="ARBA" id="ARBA00014871"/>
    </source>
</evidence>
<evidence type="ECO:0000256" key="1">
    <source>
        <dbReference type="ARBA" id="ARBA00010893"/>
    </source>
</evidence>
<dbReference type="FunFam" id="3.40.140.10:FF:000075">
    <property type="entry name" value="COP9 signalosome complex subunit 6"/>
    <property type="match status" value="1"/>
</dbReference>
<dbReference type="GO" id="GO:0000338">
    <property type="term" value="P:protein deneddylation"/>
    <property type="evidence" value="ECO:0007669"/>
    <property type="project" value="InterPro"/>
</dbReference>
<dbReference type="EMBL" id="CAJNRD030001123">
    <property type="protein sequence ID" value="CAG5101747.1"/>
    <property type="molecule type" value="Genomic_DNA"/>
</dbReference>
<comment type="subcellular location">
    <subcellularLocation>
        <location evidence="3">Cytoplasm</location>
    </subcellularLocation>
    <subcellularLocation>
        <location evidence="3">Nucleus</location>
    </subcellularLocation>
</comment>
<dbReference type="Pfam" id="PF01398">
    <property type="entry name" value="JAB"/>
    <property type="match status" value="1"/>
</dbReference>
<keyword evidence="3" id="KW-0963">Cytoplasm</keyword>
<name>A0A8J2MQV4_COTCN</name>